<dbReference type="PANTHER" id="PTHR12907">
    <property type="entry name" value="EGL NINE HOMOLOG-RELATED"/>
    <property type="match status" value="1"/>
</dbReference>
<name>A0A6J5AKQ9_9BURK</name>
<gene>
    <name evidence="8" type="ORF">LMG24238_01079</name>
</gene>
<dbReference type="InterPro" id="IPR044862">
    <property type="entry name" value="Pro_4_hyd_alph_FE2OG_OXY"/>
</dbReference>
<evidence type="ECO:0000313" key="9">
    <source>
        <dbReference type="Proteomes" id="UP000494255"/>
    </source>
</evidence>
<proteinExistence type="predicted"/>
<dbReference type="GO" id="GO:0008198">
    <property type="term" value="F:ferrous iron binding"/>
    <property type="evidence" value="ECO:0007669"/>
    <property type="project" value="TreeGrafter"/>
</dbReference>
<dbReference type="SMART" id="SM00702">
    <property type="entry name" value="P4Hc"/>
    <property type="match status" value="1"/>
</dbReference>
<dbReference type="GO" id="GO:0031543">
    <property type="term" value="F:peptidyl-proline dioxygenase activity"/>
    <property type="evidence" value="ECO:0007669"/>
    <property type="project" value="TreeGrafter"/>
</dbReference>
<evidence type="ECO:0000256" key="4">
    <source>
        <dbReference type="ARBA" id="ARBA00022964"/>
    </source>
</evidence>
<evidence type="ECO:0000256" key="2">
    <source>
        <dbReference type="ARBA" id="ARBA00022723"/>
    </source>
</evidence>
<keyword evidence="4" id="KW-0223">Dioxygenase</keyword>
<dbReference type="AlphaFoldDB" id="A0A6J5AKQ9"/>
<keyword evidence="6" id="KW-0408">Iron</keyword>
<feature type="domain" description="Fe2OG dioxygenase" evidence="7">
    <location>
        <begin position="137"/>
        <end position="233"/>
    </location>
</feature>
<dbReference type="Gene3D" id="2.60.120.620">
    <property type="entry name" value="q2cbj1_9rhob like domain"/>
    <property type="match status" value="1"/>
</dbReference>
<dbReference type="InterPro" id="IPR006620">
    <property type="entry name" value="Pro_4_hyd_alph"/>
</dbReference>
<reference evidence="8 9" key="1">
    <citation type="submission" date="2020-04" db="EMBL/GenBank/DDBJ databases">
        <authorList>
            <person name="De Canck E."/>
        </authorList>
    </citation>
    <scope>NUCLEOTIDE SEQUENCE [LARGE SCALE GENOMIC DNA]</scope>
    <source>
        <strain evidence="8 9">LMG 24238</strain>
    </source>
</reference>
<organism evidence="8 9">
    <name type="scientific">Paraburkholderia sediminicola</name>
    <dbReference type="NCBI Taxonomy" id="458836"/>
    <lineage>
        <taxon>Bacteria</taxon>
        <taxon>Pseudomonadati</taxon>
        <taxon>Pseudomonadota</taxon>
        <taxon>Betaproteobacteria</taxon>
        <taxon>Burkholderiales</taxon>
        <taxon>Burkholderiaceae</taxon>
        <taxon>Paraburkholderia</taxon>
    </lineage>
</organism>
<dbReference type="InterPro" id="IPR005123">
    <property type="entry name" value="Oxoglu/Fe-dep_dioxygenase_dom"/>
</dbReference>
<dbReference type="GO" id="GO:0071456">
    <property type="term" value="P:cellular response to hypoxia"/>
    <property type="evidence" value="ECO:0007669"/>
    <property type="project" value="TreeGrafter"/>
</dbReference>
<dbReference type="Pfam" id="PF13640">
    <property type="entry name" value="2OG-FeII_Oxy_3"/>
    <property type="match status" value="1"/>
</dbReference>
<evidence type="ECO:0000256" key="3">
    <source>
        <dbReference type="ARBA" id="ARBA00022896"/>
    </source>
</evidence>
<dbReference type="GO" id="GO:0031418">
    <property type="term" value="F:L-ascorbic acid binding"/>
    <property type="evidence" value="ECO:0007669"/>
    <property type="project" value="UniProtKB-KW"/>
</dbReference>
<evidence type="ECO:0000313" key="8">
    <source>
        <dbReference type="EMBL" id="CAB3649896.1"/>
    </source>
</evidence>
<dbReference type="PANTHER" id="PTHR12907:SF26">
    <property type="entry name" value="HIF PROLYL HYDROXYLASE, ISOFORM C"/>
    <property type="match status" value="1"/>
</dbReference>
<accession>A0A6J5AKQ9</accession>
<dbReference type="EMBL" id="CADIKC010000001">
    <property type="protein sequence ID" value="CAB3649896.1"/>
    <property type="molecule type" value="Genomic_DNA"/>
</dbReference>
<keyword evidence="9" id="KW-1185">Reference proteome</keyword>
<dbReference type="InterPro" id="IPR051559">
    <property type="entry name" value="HIF_prolyl_hydroxylases"/>
</dbReference>
<keyword evidence="2" id="KW-0479">Metal-binding</keyword>
<dbReference type="Proteomes" id="UP000494255">
    <property type="component" value="Unassembled WGS sequence"/>
</dbReference>
<evidence type="ECO:0000259" key="7">
    <source>
        <dbReference type="PROSITE" id="PS51471"/>
    </source>
</evidence>
<keyword evidence="5" id="KW-0560">Oxidoreductase</keyword>
<evidence type="ECO:0000256" key="1">
    <source>
        <dbReference type="ARBA" id="ARBA00001961"/>
    </source>
</evidence>
<evidence type="ECO:0000256" key="5">
    <source>
        <dbReference type="ARBA" id="ARBA00023002"/>
    </source>
</evidence>
<protein>
    <recommendedName>
        <fullName evidence="7">Fe2OG dioxygenase domain-containing protein</fullName>
    </recommendedName>
</protein>
<evidence type="ECO:0000256" key="6">
    <source>
        <dbReference type="ARBA" id="ARBA00023004"/>
    </source>
</evidence>
<keyword evidence="3" id="KW-0847">Vitamin C</keyword>
<dbReference type="PROSITE" id="PS51471">
    <property type="entry name" value="FE2OG_OXY"/>
    <property type="match status" value="1"/>
</dbReference>
<comment type="cofactor">
    <cofactor evidence="1">
        <name>L-ascorbate</name>
        <dbReference type="ChEBI" id="CHEBI:38290"/>
    </cofactor>
</comment>
<sequence>MKEDEFLERPLTETEIEVLVDCLIRGPAPEQAINVSVNSRSSEFDIATTALAGNGWCVVPNFLSRIQTQALSTECIDMHDAQLLTPARVGADRAATLLRGDSTLWFQPEALSTRQQAFADRIEALRIALNRDLFLGLVDSESHYAVYRPGAGYARHLDCLRNNDSRVISAVFYLNEEWQDAEGGALRLYLADQSHHDVFPRAGTLLLFLSAQFEHEVLPATRDRMSIACWMMQRAHSEARAQL</sequence>